<keyword evidence="4" id="KW-1185">Reference proteome</keyword>
<evidence type="ECO:0000313" key="3">
    <source>
        <dbReference type="EMBL" id="BDX07120.1"/>
    </source>
</evidence>
<dbReference type="AlphaFoldDB" id="A0AA48HYU4"/>
<keyword evidence="1" id="KW-1133">Transmembrane helix</keyword>
<dbReference type="EMBL" id="AP027272">
    <property type="protein sequence ID" value="BDX07120.1"/>
    <property type="molecule type" value="Genomic_DNA"/>
</dbReference>
<dbReference type="KEGG" id="pmaw:MACH26_26410"/>
<keyword evidence="1" id="KW-0472">Membrane</keyword>
<feature type="transmembrane region" description="Helical" evidence="1">
    <location>
        <begin position="73"/>
        <end position="89"/>
    </location>
</feature>
<feature type="chain" id="PRO_5041388291" evidence="2">
    <location>
        <begin position="24"/>
        <end position="118"/>
    </location>
</feature>
<dbReference type="Proteomes" id="UP001333710">
    <property type="component" value="Chromosome"/>
</dbReference>
<protein>
    <submittedName>
        <fullName evidence="3">Uncharacterized protein</fullName>
    </submittedName>
</protein>
<accession>A0AA48HYU4</accession>
<organism evidence="3 4">
    <name type="scientific">Planctobacterium marinum</name>
    <dbReference type="NCBI Taxonomy" id="1631968"/>
    <lineage>
        <taxon>Bacteria</taxon>
        <taxon>Pseudomonadati</taxon>
        <taxon>Pseudomonadota</taxon>
        <taxon>Gammaproteobacteria</taxon>
        <taxon>Alteromonadales</taxon>
        <taxon>Alteromonadaceae</taxon>
        <taxon>Planctobacterium</taxon>
    </lineage>
</organism>
<evidence type="ECO:0000256" key="1">
    <source>
        <dbReference type="SAM" id="Phobius"/>
    </source>
</evidence>
<reference evidence="3" key="1">
    <citation type="submission" date="2023-01" db="EMBL/GenBank/DDBJ databases">
        <title>Complete genome sequence of Planctobacterium marinum strain Dej080120_11.</title>
        <authorList>
            <person name="Ueki S."/>
            <person name="Maruyama F."/>
        </authorList>
    </citation>
    <scope>NUCLEOTIDE SEQUENCE</scope>
    <source>
        <strain evidence="3">Dej080120_11</strain>
    </source>
</reference>
<gene>
    <name evidence="3" type="ORF">MACH26_26410</name>
</gene>
<sequence>MKIIQGWFLVCLVFASMVTSASASVTFAGDATPNGSINLTQHWLGYVVLALFILAYLLVMLEDKIHLKKSKPVLMVAGIIWAIIAWYYHNEEKSHMIAPAINEYFLEYTQLFFSCWWR</sequence>
<keyword evidence="1" id="KW-0812">Transmembrane</keyword>
<evidence type="ECO:0000313" key="4">
    <source>
        <dbReference type="Proteomes" id="UP001333710"/>
    </source>
</evidence>
<feature type="signal peptide" evidence="2">
    <location>
        <begin position="1"/>
        <end position="23"/>
    </location>
</feature>
<evidence type="ECO:0000256" key="2">
    <source>
        <dbReference type="SAM" id="SignalP"/>
    </source>
</evidence>
<proteinExistence type="predicted"/>
<keyword evidence="2" id="KW-0732">Signal</keyword>
<feature type="transmembrane region" description="Helical" evidence="1">
    <location>
        <begin position="43"/>
        <end position="61"/>
    </location>
</feature>
<name>A0AA48HYU4_9ALTE</name>